<feature type="region of interest" description="Disordered" evidence="1">
    <location>
        <begin position="32"/>
        <end position="87"/>
    </location>
</feature>
<evidence type="ECO:0000256" key="1">
    <source>
        <dbReference type="SAM" id="MobiDB-lite"/>
    </source>
</evidence>
<dbReference type="Proteomes" id="UP000612585">
    <property type="component" value="Unassembled WGS sequence"/>
</dbReference>
<dbReference type="EMBL" id="BOPG01000003">
    <property type="protein sequence ID" value="GIJ52945.1"/>
    <property type="molecule type" value="Genomic_DNA"/>
</dbReference>
<protein>
    <submittedName>
        <fullName evidence="2">Uncharacterized protein</fullName>
    </submittedName>
</protein>
<gene>
    <name evidence="2" type="ORF">Vau01_004610</name>
</gene>
<reference evidence="2" key="1">
    <citation type="submission" date="2021-01" db="EMBL/GenBank/DDBJ databases">
        <title>Whole genome shotgun sequence of Virgisporangium aurantiacum NBRC 16421.</title>
        <authorList>
            <person name="Komaki H."/>
            <person name="Tamura T."/>
        </authorList>
    </citation>
    <scope>NUCLEOTIDE SEQUENCE</scope>
    <source>
        <strain evidence="2">NBRC 16421</strain>
    </source>
</reference>
<name>A0A8J4DW00_9ACTN</name>
<keyword evidence="3" id="KW-1185">Reference proteome</keyword>
<dbReference type="AlphaFoldDB" id="A0A8J4DW00"/>
<proteinExistence type="predicted"/>
<accession>A0A8J4DW00</accession>
<evidence type="ECO:0000313" key="2">
    <source>
        <dbReference type="EMBL" id="GIJ52945.1"/>
    </source>
</evidence>
<comment type="caution">
    <text evidence="2">The sequence shown here is derived from an EMBL/GenBank/DDBJ whole genome shotgun (WGS) entry which is preliminary data.</text>
</comment>
<sequence>MCTTAISVSMAGPPGWPAPAVSAPAIPVTTHRVQRPSFSAGRATARVTGDVQGDFAMSEKPKPQPKPEPTERESARAALQASMDRRY</sequence>
<organism evidence="2 3">
    <name type="scientific">Virgisporangium aurantiacum</name>
    <dbReference type="NCBI Taxonomy" id="175570"/>
    <lineage>
        <taxon>Bacteria</taxon>
        <taxon>Bacillati</taxon>
        <taxon>Actinomycetota</taxon>
        <taxon>Actinomycetes</taxon>
        <taxon>Micromonosporales</taxon>
        <taxon>Micromonosporaceae</taxon>
        <taxon>Virgisporangium</taxon>
    </lineage>
</organism>
<evidence type="ECO:0000313" key="3">
    <source>
        <dbReference type="Proteomes" id="UP000612585"/>
    </source>
</evidence>